<feature type="transmembrane region" description="Helical" evidence="13">
    <location>
        <begin position="191"/>
        <end position="218"/>
    </location>
</feature>
<keyword evidence="16" id="KW-1185">Reference proteome</keyword>
<keyword evidence="8" id="KW-0418">Kinase</keyword>
<keyword evidence="6 15" id="KW-0808">Transferase</keyword>
<dbReference type="InterPro" id="IPR001734">
    <property type="entry name" value="Na/solute_symporter"/>
</dbReference>
<dbReference type="InterPro" id="IPR003661">
    <property type="entry name" value="HisK_dim/P_dom"/>
</dbReference>
<evidence type="ECO:0000256" key="3">
    <source>
        <dbReference type="ARBA" id="ARBA00006434"/>
    </source>
</evidence>
<feature type="transmembrane region" description="Helical" evidence="13">
    <location>
        <begin position="333"/>
        <end position="366"/>
    </location>
</feature>
<dbReference type="InterPro" id="IPR003594">
    <property type="entry name" value="HATPase_dom"/>
</dbReference>
<dbReference type="InterPro" id="IPR004358">
    <property type="entry name" value="Sig_transdc_His_kin-like_C"/>
</dbReference>
<keyword evidence="9 13" id="KW-1133">Transmembrane helix</keyword>
<dbReference type="FunFam" id="1.10.287.130:FF:000001">
    <property type="entry name" value="Two-component sensor histidine kinase"/>
    <property type="match status" value="1"/>
</dbReference>
<dbReference type="Pfam" id="PF00512">
    <property type="entry name" value="HisKA"/>
    <property type="match status" value="1"/>
</dbReference>
<dbReference type="Proteomes" id="UP000318294">
    <property type="component" value="Unassembled WGS sequence"/>
</dbReference>
<evidence type="ECO:0000256" key="10">
    <source>
        <dbReference type="ARBA" id="ARBA00023012"/>
    </source>
</evidence>
<keyword evidence="7 13" id="KW-0812">Transmembrane</keyword>
<feature type="transmembrane region" description="Helical" evidence="13">
    <location>
        <begin position="38"/>
        <end position="55"/>
    </location>
</feature>
<evidence type="ECO:0000256" key="11">
    <source>
        <dbReference type="ARBA" id="ARBA00023136"/>
    </source>
</evidence>
<evidence type="ECO:0000256" key="12">
    <source>
        <dbReference type="SAM" id="Coils"/>
    </source>
</evidence>
<name>A0A554XKX3_9BURK</name>
<feature type="transmembrane region" description="Helical" evidence="13">
    <location>
        <begin position="445"/>
        <end position="467"/>
    </location>
</feature>
<evidence type="ECO:0000313" key="16">
    <source>
        <dbReference type="Proteomes" id="UP000318294"/>
    </source>
</evidence>
<reference evidence="15 16" key="1">
    <citation type="submission" date="2019-07" db="EMBL/GenBank/DDBJ databases">
        <title>Tepidimonas charontis SPSP-6 draft genome.</title>
        <authorList>
            <person name="Da Costa M.S."/>
            <person name="Froufe H.J.C."/>
            <person name="Egas C."/>
            <person name="Albuquerque L."/>
        </authorList>
    </citation>
    <scope>NUCLEOTIDE SEQUENCE [LARGE SCALE GENOMIC DNA]</scope>
    <source>
        <strain evidence="15 16">SPSP-6</strain>
    </source>
</reference>
<feature type="transmembrane region" description="Helical" evidence="13">
    <location>
        <begin position="387"/>
        <end position="405"/>
    </location>
</feature>
<gene>
    <name evidence="15" type="primary">phoR_1</name>
    <name evidence="15" type="ORF">Tchar_00098</name>
</gene>
<comment type="catalytic activity">
    <reaction evidence="1">
        <text>ATP + protein L-histidine = ADP + protein N-phospho-L-histidine.</text>
        <dbReference type="EC" id="2.7.13.3"/>
    </reaction>
</comment>
<feature type="coiled-coil region" evidence="12">
    <location>
        <begin position="645"/>
        <end position="686"/>
    </location>
</feature>
<dbReference type="SMART" id="SM00388">
    <property type="entry name" value="HisKA"/>
    <property type="match status" value="1"/>
</dbReference>
<dbReference type="Gene3D" id="1.20.1730.10">
    <property type="entry name" value="Sodium/glucose cotransporter"/>
    <property type="match status" value="1"/>
</dbReference>
<dbReference type="SUPFAM" id="SSF55874">
    <property type="entry name" value="ATPase domain of HSP90 chaperone/DNA topoisomerase II/histidine kinase"/>
    <property type="match status" value="1"/>
</dbReference>
<dbReference type="InterPro" id="IPR005467">
    <property type="entry name" value="His_kinase_dom"/>
</dbReference>
<keyword evidence="11 13" id="KW-0472">Membrane</keyword>
<evidence type="ECO:0000256" key="7">
    <source>
        <dbReference type="ARBA" id="ARBA00022692"/>
    </source>
</evidence>
<dbReference type="EMBL" id="VJON01000001">
    <property type="protein sequence ID" value="TSE36474.1"/>
    <property type="molecule type" value="Genomic_DNA"/>
</dbReference>
<evidence type="ECO:0000256" key="2">
    <source>
        <dbReference type="ARBA" id="ARBA00004141"/>
    </source>
</evidence>
<feature type="transmembrane region" description="Helical" evidence="13">
    <location>
        <begin position="411"/>
        <end position="433"/>
    </location>
</feature>
<feature type="transmembrane region" description="Helical" evidence="13">
    <location>
        <begin position="286"/>
        <end position="313"/>
    </location>
</feature>
<dbReference type="RefSeq" id="WP_144327141.1">
    <property type="nucleotide sequence ID" value="NZ_VJON01000001.1"/>
</dbReference>
<keyword evidence="5" id="KW-0597">Phosphoprotein</keyword>
<dbReference type="InterPro" id="IPR036890">
    <property type="entry name" value="HATPase_C_sf"/>
</dbReference>
<evidence type="ECO:0000256" key="13">
    <source>
        <dbReference type="SAM" id="Phobius"/>
    </source>
</evidence>
<keyword evidence="12" id="KW-0175">Coiled coil</keyword>
<comment type="similarity">
    <text evidence="3">Belongs to the sodium:solute symporter (SSF) (TC 2.A.21) family.</text>
</comment>
<evidence type="ECO:0000313" key="15">
    <source>
        <dbReference type="EMBL" id="TSE36474.1"/>
    </source>
</evidence>
<dbReference type="EC" id="2.7.13.3" evidence="4"/>
<dbReference type="AlphaFoldDB" id="A0A554XKX3"/>
<dbReference type="Gene3D" id="3.30.565.10">
    <property type="entry name" value="Histidine kinase-like ATPase, C-terminal domain"/>
    <property type="match status" value="1"/>
</dbReference>
<comment type="caution">
    <text evidence="15">The sequence shown here is derived from an EMBL/GenBank/DDBJ whole genome shotgun (WGS) entry which is preliminary data.</text>
</comment>
<dbReference type="PROSITE" id="PS50109">
    <property type="entry name" value="HIS_KIN"/>
    <property type="match status" value="1"/>
</dbReference>
<dbReference type="GO" id="GO:0022857">
    <property type="term" value="F:transmembrane transporter activity"/>
    <property type="evidence" value="ECO:0007669"/>
    <property type="project" value="InterPro"/>
</dbReference>
<dbReference type="InterPro" id="IPR036097">
    <property type="entry name" value="HisK_dim/P_sf"/>
</dbReference>
<dbReference type="PANTHER" id="PTHR43711:SF30">
    <property type="entry name" value="HISTIDINE KINASE"/>
    <property type="match status" value="1"/>
</dbReference>
<dbReference type="SMART" id="SM00387">
    <property type="entry name" value="HATPase_c"/>
    <property type="match status" value="1"/>
</dbReference>
<evidence type="ECO:0000256" key="8">
    <source>
        <dbReference type="ARBA" id="ARBA00022777"/>
    </source>
</evidence>
<feature type="transmembrane region" description="Helical" evidence="13">
    <location>
        <begin position="6"/>
        <end position="26"/>
    </location>
</feature>
<dbReference type="OrthoDB" id="567977at2"/>
<dbReference type="GO" id="GO:0000155">
    <property type="term" value="F:phosphorelay sensor kinase activity"/>
    <property type="evidence" value="ECO:0007669"/>
    <property type="project" value="InterPro"/>
</dbReference>
<dbReference type="CDD" id="cd16922">
    <property type="entry name" value="HATPase_EvgS-ArcB-TorS-like"/>
    <property type="match status" value="1"/>
</dbReference>
<dbReference type="PROSITE" id="PS50283">
    <property type="entry name" value="NA_SOLUT_SYMP_3"/>
    <property type="match status" value="1"/>
</dbReference>
<evidence type="ECO:0000256" key="9">
    <source>
        <dbReference type="ARBA" id="ARBA00022989"/>
    </source>
</evidence>
<evidence type="ECO:0000256" key="6">
    <source>
        <dbReference type="ARBA" id="ARBA00022679"/>
    </source>
</evidence>
<dbReference type="CDD" id="cd10322">
    <property type="entry name" value="SLC5sbd"/>
    <property type="match status" value="1"/>
</dbReference>
<dbReference type="GO" id="GO:0016020">
    <property type="term" value="C:membrane"/>
    <property type="evidence" value="ECO:0007669"/>
    <property type="project" value="UniProtKB-SubCell"/>
</dbReference>
<organism evidence="15 16">
    <name type="scientific">Tepidimonas charontis</name>
    <dbReference type="NCBI Taxonomy" id="2267262"/>
    <lineage>
        <taxon>Bacteria</taxon>
        <taxon>Pseudomonadati</taxon>
        <taxon>Pseudomonadota</taxon>
        <taxon>Betaproteobacteria</taxon>
        <taxon>Burkholderiales</taxon>
        <taxon>Tepidimonas</taxon>
    </lineage>
</organism>
<feature type="transmembrane region" description="Helical" evidence="13">
    <location>
        <begin position="162"/>
        <end position="179"/>
    </location>
</feature>
<dbReference type="PRINTS" id="PR00344">
    <property type="entry name" value="BCTRLSENSOR"/>
</dbReference>
<sequence length="926" mass="100251">MSAGVVAAAAFAYLGLLFALAHWADARARAGRSVIDNPWIYALSMAVYCTAWTYFGSVGRAASGGLWFLPIYLGPTLAMVLGWTVLRKMVRIAHTYRITTIADFIGSRYGKSPAVAGLVTLITVIGIVPYIALQLKAIAVAYAVVVGEGVHSARALPWWQESTFYIALGLAVFTIAFGVRHWDSTERHEGMVAAIAFESLVKLVAFLAVGVLVTWGLFDGWADIVGRARQEPTLARLLDLGDPNAFAWSSWFALVVLAGLSVLLLPRQFQVMVVEAVDERHIRRAAWVFPLYLWLINLFVLPIALAGLLWFGVGASDVDIFVLRLPQAAGADAVLLLAFIGGLSAATGMIIVETIAVATMVCNDLVLPWWLRYGAHSGGADLTRIILRIRRGAIVVLLLLGYGYYRVAGDAYALVSIGLISFAAVAQFAPALLGGMYWRGASRAGAVAGLLGGFAVWAYTLMLPSLAKSGWLPASFVTDGPWGLAWLRPEALFGLHGFDPLTHALFWSALVNVGLYVGVSLARPPGAAEASQALLFVDVFDRHARHDPAAPVFWRGAASLSALQALLARVLGPQRAQAALQEVARQRGVAPGALPADAALVHWVETQLAGAVGSASARRLVASVVQEQPLQLDDVLDILQETSRLRALSRALEEKSASLERATAELRAANERLQELDRLKDDFMSSVTHELRTPLTAIRALSEIMRDDPTLEPAQRQQFLDIVVAEAERLTRLVNQVLDLAKIESGNAQWAVQRLELCALVRQATQAAEPLLHERGARLLLQCPESPLWVRADADRLQQVLLNLLSNAAKFVPAQHGHVQVRVRRWTDAQGAAWARVEVQDNGPGVPPAQQAVIFEKFRQGGDALQRPPGTGLGLPISRQIVEHLGGRLWLQSTPGQGACFGFDLPLLSGPDNGDNADEQTRLDRR</sequence>
<comment type="subcellular location">
    <subcellularLocation>
        <location evidence="2">Membrane</location>
        <topology evidence="2">Multi-pass membrane protein</topology>
    </subcellularLocation>
</comment>
<dbReference type="CDD" id="cd00082">
    <property type="entry name" value="HisKA"/>
    <property type="match status" value="1"/>
</dbReference>
<dbReference type="InterPro" id="IPR038377">
    <property type="entry name" value="Na/Glc_symporter_sf"/>
</dbReference>
<proteinExistence type="inferred from homology"/>
<evidence type="ECO:0000256" key="1">
    <source>
        <dbReference type="ARBA" id="ARBA00000085"/>
    </source>
</evidence>
<evidence type="ECO:0000256" key="5">
    <source>
        <dbReference type="ARBA" id="ARBA00022553"/>
    </source>
</evidence>
<accession>A0A554XKX3</accession>
<feature type="transmembrane region" description="Helical" evidence="13">
    <location>
        <begin position="245"/>
        <end position="265"/>
    </location>
</feature>
<evidence type="ECO:0000256" key="4">
    <source>
        <dbReference type="ARBA" id="ARBA00012438"/>
    </source>
</evidence>
<dbReference type="InterPro" id="IPR050736">
    <property type="entry name" value="Sensor_HK_Regulatory"/>
</dbReference>
<dbReference type="Gene3D" id="1.10.287.130">
    <property type="match status" value="1"/>
</dbReference>
<dbReference type="PANTHER" id="PTHR43711">
    <property type="entry name" value="TWO-COMPONENT HISTIDINE KINASE"/>
    <property type="match status" value="1"/>
</dbReference>
<keyword evidence="10" id="KW-0902">Two-component regulatory system</keyword>
<feature type="transmembrane region" description="Helical" evidence="13">
    <location>
        <begin position="67"/>
        <end position="86"/>
    </location>
</feature>
<feature type="domain" description="Histidine kinase" evidence="14">
    <location>
        <begin position="686"/>
        <end position="909"/>
    </location>
</feature>
<dbReference type="SUPFAM" id="SSF47384">
    <property type="entry name" value="Homodimeric domain of signal transducing histidine kinase"/>
    <property type="match status" value="1"/>
</dbReference>
<feature type="transmembrane region" description="Helical" evidence="13">
    <location>
        <begin position="115"/>
        <end position="142"/>
    </location>
</feature>
<evidence type="ECO:0000259" key="14">
    <source>
        <dbReference type="PROSITE" id="PS50109"/>
    </source>
</evidence>
<dbReference type="Pfam" id="PF02518">
    <property type="entry name" value="HATPase_c"/>
    <property type="match status" value="1"/>
</dbReference>
<protein>
    <recommendedName>
        <fullName evidence="4">histidine kinase</fullName>
        <ecNumber evidence="4">2.7.13.3</ecNumber>
    </recommendedName>
</protein>